<dbReference type="InterPro" id="IPR029787">
    <property type="entry name" value="Nucleotide_cyclase"/>
</dbReference>
<dbReference type="Gene3D" id="3.30.450.20">
    <property type="entry name" value="PAS domain"/>
    <property type="match status" value="1"/>
</dbReference>
<dbReference type="InterPro" id="IPR043128">
    <property type="entry name" value="Rev_trsase/Diguanyl_cyclase"/>
</dbReference>
<keyword evidence="1" id="KW-0175">Coiled coil</keyword>
<dbReference type="KEGG" id="pmx:PERMA_1110"/>
<reference evidence="6 7" key="1">
    <citation type="journal article" date="2009" name="J. Bacteriol.">
        <title>Complete and draft genome sequences of six members of the Aquificales.</title>
        <authorList>
            <person name="Reysenbach A.L."/>
            <person name="Hamamura N."/>
            <person name="Podar M."/>
            <person name="Griffiths E."/>
            <person name="Ferreira S."/>
            <person name="Hochstein R."/>
            <person name="Heidelberg J."/>
            <person name="Johnson J."/>
            <person name="Mead D."/>
            <person name="Pohorille A."/>
            <person name="Sarmiento M."/>
            <person name="Schweighofer K."/>
            <person name="Seshadri R."/>
            <person name="Voytek M.A."/>
        </authorList>
    </citation>
    <scope>NUCLEOTIDE SEQUENCE [LARGE SCALE GENOMIC DNA]</scope>
    <source>
        <strain evidence="7">DSM 14350 / EX-H1</strain>
    </source>
</reference>
<dbReference type="PaxDb" id="123214-PERMA_1110"/>
<dbReference type="CDD" id="cd00130">
    <property type="entry name" value="PAS"/>
    <property type="match status" value="1"/>
</dbReference>
<sequence>MTKKKNILSIAIDKSLQDKLKELSREKHISVSRLVSRLVEEALYLEENVFKDEIYKNIDWLSQEWKDKLQFLFTKVLDTTPDPIWIKDLNLRIIYVNQAFADLFGLKKEEIIGKSDIEYLPSEIAKESIFSDMQALEKKQSTHTVEKIEKDGKVRYFDVIKTPLFNKSGKIVAILGISRDITNLVETKEELERKNRELLDAYQKLKELHEYDNVTGFMKRNKFIEEFDNLLKSKDRSTLTVVMIDINNFKYINEIYGFEFGDRLLREISNQLKNFVENIDNTALLGKLSGDEFAVLFKRDIDLNEIVKRFKEILSQIKLNTPKYHSIYSPKAVYCAVKVEPDITLSAEEIVTHMEVAIFDLRESKDTDFSIIDLKENISSVELEEKLVKALENKKIVPFLQPVYDFKNDEIIGYEVFARIEDEGNYIEAKDFITVAYRKDFIVPIDHEILEIVKNEIMPLIEDDKKLFINLSSFSLNKLENIADPMAKEIIFIKDRSVFDINEQEFLRNISNITDIKRSYNISFSIDDFGTGNTSFRTLIRISEEKIISYLKIDGSLMKELGNSEEKKNIVRSIVAACKQLGIKTVAENIENEKIYEAVLDIGIDCGQGNYLSQPEHYERVLKK</sequence>
<evidence type="ECO:0000259" key="4">
    <source>
        <dbReference type="PROSITE" id="PS50883"/>
    </source>
</evidence>
<dbReference type="InterPro" id="IPR035919">
    <property type="entry name" value="EAL_sf"/>
</dbReference>
<dbReference type="InterPro" id="IPR000700">
    <property type="entry name" value="PAS-assoc_C"/>
</dbReference>
<dbReference type="InterPro" id="IPR001633">
    <property type="entry name" value="EAL_dom"/>
</dbReference>
<dbReference type="NCBIfam" id="TIGR00254">
    <property type="entry name" value="GGDEF"/>
    <property type="match status" value="1"/>
</dbReference>
<dbReference type="RefSeq" id="WP_012675938.1">
    <property type="nucleotide sequence ID" value="NC_012440.1"/>
</dbReference>
<evidence type="ECO:0000313" key="7">
    <source>
        <dbReference type="Proteomes" id="UP000001366"/>
    </source>
</evidence>
<dbReference type="InterPro" id="IPR013656">
    <property type="entry name" value="PAS_4"/>
</dbReference>
<feature type="domain" description="PAS" evidence="2">
    <location>
        <begin position="69"/>
        <end position="117"/>
    </location>
</feature>
<gene>
    <name evidence="6" type="ordered locus">PERMA_1110</name>
</gene>
<dbReference type="InterPro" id="IPR052155">
    <property type="entry name" value="Biofilm_reg_signaling"/>
</dbReference>
<keyword evidence="7" id="KW-1185">Reference proteome</keyword>
<dbReference type="InterPro" id="IPR035965">
    <property type="entry name" value="PAS-like_dom_sf"/>
</dbReference>
<accession>C0QQF0</accession>
<proteinExistence type="predicted"/>
<dbReference type="InterPro" id="IPR000014">
    <property type="entry name" value="PAS"/>
</dbReference>
<dbReference type="PROSITE" id="PS50883">
    <property type="entry name" value="EAL"/>
    <property type="match status" value="1"/>
</dbReference>
<dbReference type="Pfam" id="PF00563">
    <property type="entry name" value="EAL"/>
    <property type="match status" value="1"/>
</dbReference>
<dbReference type="SMART" id="SM00091">
    <property type="entry name" value="PAS"/>
    <property type="match status" value="1"/>
</dbReference>
<dbReference type="CDD" id="cd01949">
    <property type="entry name" value="GGDEF"/>
    <property type="match status" value="1"/>
</dbReference>
<feature type="domain" description="EAL" evidence="4">
    <location>
        <begin position="380"/>
        <end position="624"/>
    </location>
</feature>
<feature type="domain" description="GGDEF" evidence="5">
    <location>
        <begin position="237"/>
        <end position="374"/>
    </location>
</feature>
<dbReference type="NCBIfam" id="TIGR00229">
    <property type="entry name" value="sensory_box"/>
    <property type="match status" value="1"/>
</dbReference>
<evidence type="ECO:0000313" key="6">
    <source>
        <dbReference type="EMBL" id="ACO03699.1"/>
    </source>
</evidence>
<protein>
    <submittedName>
        <fullName evidence="6">Putative eal/ggdef/pas domain protein</fullName>
    </submittedName>
</protein>
<dbReference type="HOGENOM" id="CLU_437960_0_0_0"/>
<dbReference type="STRING" id="123214.PERMA_1110"/>
<evidence type="ECO:0000256" key="1">
    <source>
        <dbReference type="SAM" id="Coils"/>
    </source>
</evidence>
<dbReference type="PROSITE" id="PS50112">
    <property type="entry name" value="PAS"/>
    <property type="match status" value="1"/>
</dbReference>
<dbReference type="SUPFAM" id="SSF55785">
    <property type="entry name" value="PYP-like sensor domain (PAS domain)"/>
    <property type="match status" value="1"/>
</dbReference>
<dbReference type="InterPro" id="IPR000160">
    <property type="entry name" value="GGDEF_dom"/>
</dbReference>
<dbReference type="CDD" id="cd01948">
    <property type="entry name" value="EAL"/>
    <property type="match status" value="1"/>
</dbReference>
<dbReference type="PANTHER" id="PTHR44757">
    <property type="entry name" value="DIGUANYLATE CYCLASE DGCP"/>
    <property type="match status" value="1"/>
</dbReference>
<dbReference type="OrthoDB" id="8858at2"/>
<dbReference type="SMART" id="SM00052">
    <property type="entry name" value="EAL"/>
    <property type="match status" value="1"/>
</dbReference>
<dbReference type="EMBL" id="CP001230">
    <property type="protein sequence ID" value="ACO03699.1"/>
    <property type="molecule type" value="Genomic_DNA"/>
</dbReference>
<dbReference type="PROSITE" id="PS50887">
    <property type="entry name" value="GGDEF"/>
    <property type="match status" value="1"/>
</dbReference>
<dbReference type="Proteomes" id="UP000001366">
    <property type="component" value="Chromosome"/>
</dbReference>
<evidence type="ECO:0000259" key="5">
    <source>
        <dbReference type="PROSITE" id="PS50887"/>
    </source>
</evidence>
<dbReference type="Pfam" id="PF08448">
    <property type="entry name" value="PAS_4"/>
    <property type="match status" value="1"/>
</dbReference>
<dbReference type="Gene3D" id="3.30.70.270">
    <property type="match status" value="1"/>
</dbReference>
<dbReference type="eggNOG" id="COG2199">
    <property type="taxonomic scope" value="Bacteria"/>
</dbReference>
<dbReference type="Pfam" id="PF00990">
    <property type="entry name" value="GGDEF"/>
    <property type="match status" value="1"/>
</dbReference>
<dbReference type="PROSITE" id="PS50113">
    <property type="entry name" value="PAC"/>
    <property type="match status" value="1"/>
</dbReference>
<organism evidence="6 7">
    <name type="scientific">Persephonella marina (strain DSM 14350 / EX-H1)</name>
    <dbReference type="NCBI Taxonomy" id="123214"/>
    <lineage>
        <taxon>Bacteria</taxon>
        <taxon>Pseudomonadati</taxon>
        <taxon>Aquificota</taxon>
        <taxon>Aquificia</taxon>
        <taxon>Aquificales</taxon>
        <taxon>Hydrogenothermaceae</taxon>
        <taxon>Persephonella</taxon>
    </lineage>
</organism>
<feature type="domain" description="PAC" evidence="3">
    <location>
        <begin position="141"/>
        <end position="193"/>
    </location>
</feature>
<dbReference type="SUPFAM" id="SSF55073">
    <property type="entry name" value="Nucleotide cyclase"/>
    <property type="match status" value="1"/>
</dbReference>
<dbReference type="AlphaFoldDB" id="C0QQF0"/>
<evidence type="ECO:0000259" key="3">
    <source>
        <dbReference type="PROSITE" id="PS50113"/>
    </source>
</evidence>
<dbReference type="eggNOG" id="COG2200">
    <property type="taxonomic scope" value="Bacteria"/>
</dbReference>
<dbReference type="eggNOG" id="COG3829">
    <property type="taxonomic scope" value="Bacteria"/>
</dbReference>
<evidence type="ECO:0000259" key="2">
    <source>
        <dbReference type="PROSITE" id="PS50112"/>
    </source>
</evidence>
<dbReference type="Gene3D" id="3.20.20.450">
    <property type="entry name" value="EAL domain"/>
    <property type="match status" value="1"/>
</dbReference>
<dbReference type="SMART" id="SM00267">
    <property type="entry name" value="GGDEF"/>
    <property type="match status" value="1"/>
</dbReference>
<dbReference type="PANTHER" id="PTHR44757:SF2">
    <property type="entry name" value="BIOFILM ARCHITECTURE MAINTENANCE PROTEIN MBAA"/>
    <property type="match status" value="1"/>
</dbReference>
<feature type="coiled-coil region" evidence="1">
    <location>
        <begin position="174"/>
        <end position="208"/>
    </location>
</feature>
<dbReference type="SUPFAM" id="SSF141868">
    <property type="entry name" value="EAL domain-like"/>
    <property type="match status" value="1"/>
</dbReference>
<name>C0QQF0_PERMH</name>